<protein>
    <submittedName>
        <fullName evidence="2">Glycerol-3-phosphate ABC transporter</fullName>
    </submittedName>
</protein>
<dbReference type="Proteomes" id="UP000248975">
    <property type="component" value="Unassembled WGS sequence"/>
</dbReference>
<evidence type="ECO:0000256" key="1">
    <source>
        <dbReference type="SAM" id="Phobius"/>
    </source>
</evidence>
<reference evidence="2 3" key="1">
    <citation type="submission" date="2017-08" db="EMBL/GenBank/DDBJ databases">
        <title>Infants hospitalized years apart are colonized by the same room-sourced microbial strains.</title>
        <authorList>
            <person name="Brooks B."/>
            <person name="Olm M.R."/>
            <person name="Firek B.A."/>
            <person name="Baker R."/>
            <person name="Thomas B.C."/>
            <person name="Morowitz M.J."/>
            <person name="Banfield J.F."/>
        </authorList>
    </citation>
    <scope>NUCLEOTIDE SEQUENCE [LARGE SCALE GENOMIC DNA]</scope>
    <source>
        <strain evidence="2">S2_003_000_R2_11</strain>
    </source>
</reference>
<name>A0A2W5UCK4_CERSP</name>
<accession>A0A2W5UCK4</accession>
<keyword evidence="1" id="KW-1133">Transmembrane helix</keyword>
<keyword evidence="1" id="KW-0472">Membrane</keyword>
<dbReference type="EMBL" id="QFQS01000006">
    <property type="protein sequence ID" value="PZQ95720.1"/>
    <property type="molecule type" value="Genomic_DNA"/>
</dbReference>
<evidence type="ECO:0000313" key="2">
    <source>
        <dbReference type="EMBL" id="PZQ95720.1"/>
    </source>
</evidence>
<dbReference type="AlphaFoldDB" id="A0A2W5UCK4"/>
<sequence length="138" mass="15280">MANQTSSRWNTIYLGAAALIVVILGLLLWVTPADDEGIKQWFDPMIAGGWMAWTLPTALFFLVIGALLILFTILAIRFPETPRMGILHIETTRGDRLFITLLGSAFIHLITLAVLGADLIWVAPILCLVYAAAVFRWV</sequence>
<gene>
    <name evidence="2" type="ORF">DI533_18470</name>
</gene>
<keyword evidence="1" id="KW-0812">Transmembrane</keyword>
<evidence type="ECO:0000313" key="3">
    <source>
        <dbReference type="Proteomes" id="UP000248975"/>
    </source>
</evidence>
<feature type="transmembrane region" description="Helical" evidence="1">
    <location>
        <begin position="12"/>
        <end position="30"/>
    </location>
</feature>
<dbReference type="InterPro" id="IPR018678">
    <property type="entry name" value="DUF2160_TM"/>
</dbReference>
<comment type="caution">
    <text evidence="2">The sequence shown here is derived from an EMBL/GenBank/DDBJ whole genome shotgun (WGS) entry which is preliminary data.</text>
</comment>
<feature type="transmembrane region" description="Helical" evidence="1">
    <location>
        <begin position="97"/>
        <end position="114"/>
    </location>
</feature>
<feature type="transmembrane region" description="Helical" evidence="1">
    <location>
        <begin position="120"/>
        <end position="137"/>
    </location>
</feature>
<organism evidence="2 3">
    <name type="scientific">Cereibacter sphaeroides</name>
    <name type="common">Rhodobacter sphaeroides</name>
    <dbReference type="NCBI Taxonomy" id="1063"/>
    <lineage>
        <taxon>Bacteria</taxon>
        <taxon>Pseudomonadati</taxon>
        <taxon>Pseudomonadota</taxon>
        <taxon>Alphaproteobacteria</taxon>
        <taxon>Rhodobacterales</taxon>
        <taxon>Paracoccaceae</taxon>
        <taxon>Cereibacter</taxon>
    </lineage>
</organism>
<dbReference type="Pfam" id="PF09928">
    <property type="entry name" value="DUF2160"/>
    <property type="match status" value="1"/>
</dbReference>
<proteinExistence type="predicted"/>
<feature type="transmembrane region" description="Helical" evidence="1">
    <location>
        <begin position="50"/>
        <end position="76"/>
    </location>
</feature>